<protein>
    <submittedName>
        <fullName evidence="1">Sigma-70 family RNA polymerase sigma factor</fullName>
    </submittedName>
</protein>
<gene>
    <name evidence="1" type="ORF">EUA06_19400</name>
</gene>
<dbReference type="EMBL" id="SDWS01000011">
    <property type="protein sequence ID" value="RYB88667.1"/>
    <property type="molecule type" value="Genomic_DNA"/>
</dbReference>
<comment type="caution">
    <text evidence="1">The sequence shown here is derived from an EMBL/GenBank/DDBJ whole genome shotgun (WGS) entry which is preliminary data.</text>
</comment>
<dbReference type="Proteomes" id="UP000291838">
    <property type="component" value="Unassembled WGS sequence"/>
</dbReference>
<accession>A0A4Q2RJC6</accession>
<dbReference type="AlphaFoldDB" id="A0A4Q2RJC6"/>
<dbReference type="RefSeq" id="WP_129478880.1">
    <property type="nucleotide sequence ID" value="NZ_SDWS01000011.1"/>
</dbReference>
<evidence type="ECO:0000313" key="2">
    <source>
        <dbReference type="Proteomes" id="UP000291838"/>
    </source>
</evidence>
<dbReference type="Gene3D" id="1.10.10.10">
    <property type="entry name" value="Winged helix-like DNA-binding domain superfamily/Winged helix DNA-binding domain"/>
    <property type="match status" value="1"/>
</dbReference>
<sequence length="226" mass="24813">MIDNSSLERFAERATELLVRLGQEPDPALARAYDELLFKDLYDVIRRRGVSLAMRASESTVGGVWLPRVQPGDLDAVALDATVGALERARRTADRFDPSRGDGASWALGAAGFAYIDAVRDFYLTRRKGEAVTTEPAELGEIADAAVSTASPERIAETRAALVDALGRLTSDERYVILAQAQYGMSYSEIATYRFGSPLETKKVDRLLQSARRKLADAERAWNAEP</sequence>
<keyword evidence="2" id="KW-1185">Reference proteome</keyword>
<reference evidence="1 2" key="1">
    <citation type="submission" date="2019-01" db="EMBL/GenBank/DDBJ databases">
        <title>Novel species of Nocardioides.</title>
        <authorList>
            <person name="Liu Q."/>
            <person name="Xin Y.-H."/>
        </authorList>
    </citation>
    <scope>NUCLEOTIDE SEQUENCE [LARGE SCALE GENOMIC DNA]</scope>
    <source>
        <strain evidence="1 2">HLT3-15</strain>
    </source>
</reference>
<organism evidence="1 2">
    <name type="scientific">Nocardioides glacieisoli</name>
    <dbReference type="NCBI Taxonomy" id="1168730"/>
    <lineage>
        <taxon>Bacteria</taxon>
        <taxon>Bacillati</taxon>
        <taxon>Actinomycetota</taxon>
        <taxon>Actinomycetes</taxon>
        <taxon>Propionibacteriales</taxon>
        <taxon>Nocardioidaceae</taxon>
        <taxon>Nocardioides</taxon>
    </lineage>
</organism>
<evidence type="ECO:0000313" key="1">
    <source>
        <dbReference type="EMBL" id="RYB88667.1"/>
    </source>
</evidence>
<dbReference type="InterPro" id="IPR036388">
    <property type="entry name" value="WH-like_DNA-bd_sf"/>
</dbReference>
<dbReference type="InterPro" id="IPR013324">
    <property type="entry name" value="RNA_pol_sigma_r3/r4-like"/>
</dbReference>
<proteinExistence type="predicted"/>
<dbReference type="OrthoDB" id="5243766at2"/>
<dbReference type="SUPFAM" id="SSF88659">
    <property type="entry name" value="Sigma3 and sigma4 domains of RNA polymerase sigma factors"/>
    <property type="match status" value="1"/>
</dbReference>
<name>A0A4Q2RJC6_9ACTN</name>